<feature type="domain" description="ABC transmembrane type-1" evidence="12">
    <location>
        <begin position="22"/>
        <end position="306"/>
    </location>
</feature>
<organism evidence="13 14">
    <name type="scientific">Schaalia georgiae</name>
    <dbReference type="NCBI Taxonomy" id="52768"/>
    <lineage>
        <taxon>Bacteria</taxon>
        <taxon>Bacillati</taxon>
        <taxon>Actinomycetota</taxon>
        <taxon>Actinomycetes</taxon>
        <taxon>Actinomycetales</taxon>
        <taxon>Actinomycetaceae</taxon>
        <taxon>Schaalia</taxon>
    </lineage>
</organism>
<dbReference type="PROSITE" id="PS00211">
    <property type="entry name" value="ABC_TRANSPORTER_1"/>
    <property type="match status" value="1"/>
</dbReference>
<evidence type="ECO:0000259" key="11">
    <source>
        <dbReference type="PROSITE" id="PS50893"/>
    </source>
</evidence>
<evidence type="ECO:0000256" key="1">
    <source>
        <dbReference type="ARBA" id="ARBA00004651"/>
    </source>
</evidence>
<evidence type="ECO:0000313" key="14">
    <source>
        <dbReference type="Proteomes" id="UP000718630"/>
    </source>
</evidence>
<evidence type="ECO:0000256" key="2">
    <source>
        <dbReference type="ARBA" id="ARBA00022448"/>
    </source>
</evidence>
<feature type="transmembrane region" description="Helical" evidence="10">
    <location>
        <begin position="253"/>
        <end position="274"/>
    </location>
</feature>
<evidence type="ECO:0000256" key="7">
    <source>
        <dbReference type="ARBA" id="ARBA00022989"/>
    </source>
</evidence>
<evidence type="ECO:0000256" key="5">
    <source>
        <dbReference type="ARBA" id="ARBA00022741"/>
    </source>
</evidence>
<comment type="caution">
    <text evidence="13">The sequence shown here is derived from an EMBL/GenBank/DDBJ whole genome shotgun (WGS) entry which is preliminary data.</text>
</comment>
<feature type="transmembrane region" description="Helical" evidence="10">
    <location>
        <begin position="56"/>
        <end position="75"/>
    </location>
</feature>
<keyword evidence="5" id="KW-0547">Nucleotide-binding</keyword>
<dbReference type="GO" id="GO:0034040">
    <property type="term" value="F:ATPase-coupled lipid transmembrane transporter activity"/>
    <property type="evidence" value="ECO:0007669"/>
    <property type="project" value="TreeGrafter"/>
</dbReference>
<dbReference type="GO" id="GO:0005886">
    <property type="term" value="C:plasma membrane"/>
    <property type="evidence" value="ECO:0007669"/>
    <property type="project" value="UniProtKB-SubCell"/>
</dbReference>
<comment type="subcellular location">
    <subcellularLocation>
        <location evidence="1">Cell membrane</location>
        <topology evidence="1">Multi-pass membrane protein</topology>
    </subcellularLocation>
</comment>
<dbReference type="GO" id="GO:0016887">
    <property type="term" value="F:ATP hydrolysis activity"/>
    <property type="evidence" value="ECO:0007669"/>
    <property type="project" value="InterPro"/>
</dbReference>
<dbReference type="PANTHER" id="PTHR24221:SF654">
    <property type="entry name" value="ATP-BINDING CASSETTE SUB-FAMILY B MEMBER 6"/>
    <property type="match status" value="1"/>
</dbReference>
<dbReference type="Pfam" id="PF00664">
    <property type="entry name" value="ABC_membrane"/>
    <property type="match status" value="1"/>
</dbReference>
<proteinExistence type="inferred from homology"/>
<evidence type="ECO:0000256" key="10">
    <source>
        <dbReference type="SAM" id="Phobius"/>
    </source>
</evidence>
<dbReference type="AlphaFoldDB" id="A0A929QY50"/>
<protein>
    <submittedName>
        <fullName evidence="13">Thiol reductant ABC exporter subunit CydC</fullName>
    </submittedName>
</protein>
<name>A0A929QY50_9ACTO</name>
<dbReference type="InterPro" id="IPR003439">
    <property type="entry name" value="ABC_transporter-like_ATP-bd"/>
</dbReference>
<evidence type="ECO:0000256" key="3">
    <source>
        <dbReference type="ARBA" id="ARBA00022475"/>
    </source>
</evidence>
<dbReference type="Gene3D" id="1.20.1560.10">
    <property type="entry name" value="ABC transporter type 1, transmembrane domain"/>
    <property type="match status" value="1"/>
</dbReference>
<evidence type="ECO:0000256" key="9">
    <source>
        <dbReference type="ARBA" id="ARBA00061644"/>
    </source>
</evidence>
<keyword evidence="3" id="KW-1003">Cell membrane</keyword>
<dbReference type="GO" id="GO:0140359">
    <property type="term" value="F:ABC-type transporter activity"/>
    <property type="evidence" value="ECO:0007669"/>
    <property type="project" value="InterPro"/>
</dbReference>
<feature type="transmembrane region" description="Helical" evidence="10">
    <location>
        <begin position="160"/>
        <end position="183"/>
    </location>
</feature>
<evidence type="ECO:0000256" key="6">
    <source>
        <dbReference type="ARBA" id="ARBA00022840"/>
    </source>
</evidence>
<dbReference type="PANTHER" id="PTHR24221">
    <property type="entry name" value="ATP-BINDING CASSETTE SUB-FAMILY B"/>
    <property type="match status" value="1"/>
</dbReference>
<dbReference type="InterPro" id="IPR003593">
    <property type="entry name" value="AAA+_ATPase"/>
</dbReference>
<gene>
    <name evidence="13" type="primary">cydC</name>
    <name evidence="13" type="ORF">HXK03_04410</name>
</gene>
<dbReference type="InterPro" id="IPR027417">
    <property type="entry name" value="P-loop_NTPase"/>
</dbReference>
<dbReference type="Gene3D" id="3.40.50.300">
    <property type="entry name" value="P-loop containing nucleotide triphosphate hydrolases"/>
    <property type="match status" value="1"/>
</dbReference>
<dbReference type="EMBL" id="JABZFZ010000192">
    <property type="protein sequence ID" value="MBF0940101.1"/>
    <property type="molecule type" value="Genomic_DNA"/>
</dbReference>
<dbReference type="NCBIfam" id="TIGR02868">
    <property type="entry name" value="CydC"/>
    <property type="match status" value="1"/>
</dbReference>
<accession>A0A929QY50</accession>
<evidence type="ECO:0000256" key="8">
    <source>
        <dbReference type="ARBA" id="ARBA00023136"/>
    </source>
</evidence>
<comment type="similarity">
    <text evidence="9">Belongs to the ABC transporter superfamily. Lipid exporter (TC 3.A.1.106) family.</text>
</comment>
<dbReference type="Proteomes" id="UP000718630">
    <property type="component" value="Unassembled WGS sequence"/>
</dbReference>
<keyword evidence="2" id="KW-0813">Transport</keyword>
<evidence type="ECO:0000313" key="13">
    <source>
        <dbReference type="EMBL" id="MBF0940101.1"/>
    </source>
</evidence>
<evidence type="ECO:0000259" key="12">
    <source>
        <dbReference type="PROSITE" id="PS50929"/>
    </source>
</evidence>
<dbReference type="InterPro" id="IPR039421">
    <property type="entry name" value="Type_1_exporter"/>
</dbReference>
<dbReference type="InterPro" id="IPR014223">
    <property type="entry name" value="ABC_CydC/D"/>
</dbReference>
<feature type="domain" description="ABC transporter" evidence="11">
    <location>
        <begin position="339"/>
        <end position="584"/>
    </location>
</feature>
<dbReference type="InterPro" id="IPR017871">
    <property type="entry name" value="ABC_transporter-like_CS"/>
</dbReference>
<keyword evidence="8 10" id="KW-0472">Membrane</keyword>
<evidence type="ECO:0000256" key="4">
    <source>
        <dbReference type="ARBA" id="ARBA00022692"/>
    </source>
</evidence>
<dbReference type="FunFam" id="3.40.50.300:FF:000299">
    <property type="entry name" value="ABC transporter ATP-binding protein/permease"/>
    <property type="match status" value="1"/>
</dbReference>
<reference evidence="13" key="1">
    <citation type="submission" date="2020-04" db="EMBL/GenBank/DDBJ databases">
        <title>Deep metagenomics examines the oral microbiome during advanced dental caries in children, revealing novel taxa and co-occurrences with host molecules.</title>
        <authorList>
            <person name="Baker J.L."/>
            <person name="Morton J.T."/>
            <person name="Dinis M."/>
            <person name="Alvarez R."/>
            <person name="Tran N.C."/>
            <person name="Knight R."/>
            <person name="Edlund A."/>
        </authorList>
    </citation>
    <scope>NUCLEOTIDE SEQUENCE</scope>
    <source>
        <strain evidence="13">JCVI_32_bin.64</strain>
    </source>
</reference>
<dbReference type="PROSITE" id="PS50929">
    <property type="entry name" value="ABC_TM1F"/>
    <property type="match status" value="1"/>
</dbReference>
<sequence length="589" mass="61406">MSRFQLSKRLLSITRRVLAPLALSIVARVVFLLLGVGLFALGGWAVLAVPTGRSPWGAGAVIAALVVMSLLKGLARYGEQFAGHFVAFHCLAMLRNYFYDRLEPQAPAGSDSLDPGDLLNRVTKDIDRIEVFFAHTLAPVCTAVVVPAITLGWMGAATSWWLALVELCFLLVSGLAVPLLGAGESRAAARDLRVARGKLAAHVTDSVQGVREVLAFGAQGRRMEQMGAHEAAIASSTAVSTGWIARRRGINQAVLGLSVLAVALVGLSMVPSGALAPDQVGLAVGIALGSFGPVLAVEDFAADLDQAFASAERVFAVTDRAPLVADPAEPVDFDAAGDIALTGVSFTYPQVRLDADEAPGARPEVLHDVTIRIPAGRTTAIVGASGSGKSTVAALLTRTWDPDSGSVSIGGVDIRSVGLHPLREAVASAPQRPYIFNDTVRANLLLANPGASPAQLDEALGRVDLASWVASEPDGLDTNVGDMGERLSGGQRQRLALARALLRDASAYVFDEATSQVDPDTEASVLAGIREATRGRTVVVIAHRVSTVVDADQIVVMDSGRVVETGGYSELMARGGALAALVARETTAA</sequence>
<dbReference type="InterPro" id="IPR011527">
    <property type="entry name" value="ABC1_TM_dom"/>
</dbReference>
<feature type="transmembrane region" description="Helical" evidence="10">
    <location>
        <begin position="131"/>
        <end position="154"/>
    </location>
</feature>
<dbReference type="PROSITE" id="PS50893">
    <property type="entry name" value="ABC_TRANSPORTER_2"/>
    <property type="match status" value="1"/>
</dbReference>
<dbReference type="SMART" id="SM00382">
    <property type="entry name" value="AAA"/>
    <property type="match status" value="1"/>
</dbReference>
<keyword evidence="6" id="KW-0067">ATP-binding</keyword>
<dbReference type="GO" id="GO:0005524">
    <property type="term" value="F:ATP binding"/>
    <property type="evidence" value="ECO:0007669"/>
    <property type="project" value="UniProtKB-KW"/>
</dbReference>
<keyword evidence="4 10" id="KW-0812">Transmembrane</keyword>
<keyword evidence="7 10" id="KW-1133">Transmembrane helix</keyword>
<dbReference type="SUPFAM" id="SSF90123">
    <property type="entry name" value="ABC transporter transmembrane region"/>
    <property type="match status" value="1"/>
</dbReference>
<dbReference type="GO" id="GO:0045454">
    <property type="term" value="P:cell redox homeostasis"/>
    <property type="evidence" value="ECO:0007669"/>
    <property type="project" value="InterPro"/>
</dbReference>
<dbReference type="Pfam" id="PF00005">
    <property type="entry name" value="ABC_tran"/>
    <property type="match status" value="1"/>
</dbReference>
<dbReference type="SUPFAM" id="SSF52540">
    <property type="entry name" value="P-loop containing nucleoside triphosphate hydrolases"/>
    <property type="match status" value="1"/>
</dbReference>
<feature type="transmembrane region" description="Helical" evidence="10">
    <location>
        <begin position="21"/>
        <end position="44"/>
    </location>
</feature>
<dbReference type="GO" id="GO:0034775">
    <property type="term" value="P:glutathione transmembrane transport"/>
    <property type="evidence" value="ECO:0007669"/>
    <property type="project" value="InterPro"/>
</dbReference>
<dbReference type="InterPro" id="IPR036640">
    <property type="entry name" value="ABC1_TM_sf"/>
</dbReference>